<organism evidence="1">
    <name type="scientific">viral metagenome</name>
    <dbReference type="NCBI Taxonomy" id="1070528"/>
    <lineage>
        <taxon>unclassified sequences</taxon>
        <taxon>metagenomes</taxon>
        <taxon>organismal metagenomes</taxon>
    </lineage>
</organism>
<protein>
    <submittedName>
        <fullName evidence="1">Uncharacterized protein</fullName>
    </submittedName>
</protein>
<name>A0A6C0BMC4_9ZZZZ</name>
<sequence>MVRCYILFDDVRILSWIAAHQRGFQTIRDTVRYSEIRTQPLIRKD</sequence>
<accession>A0A6C0BMC4</accession>
<reference evidence="1" key="1">
    <citation type="journal article" date="2020" name="Nature">
        <title>Giant virus diversity and host interactions through global metagenomics.</title>
        <authorList>
            <person name="Schulz F."/>
            <person name="Roux S."/>
            <person name="Paez-Espino D."/>
            <person name="Jungbluth S."/>
            <person name="Walsh D.A."/>
            <person name="Denef V.J."/>
            <person name="McMahon K.D."/>
            <person name="Konstantinidis K.T."/>
            <person name="Eloe-Fadrosh E.A."/>
            <person name="Kyrpides N.C."/>
            <person name="Woyke T."/>
        </authorList>
    </citation>
    <scope>NUCLEOTIDE SEQUENCE</scope>
    <source>
        <strain evidence="1">GVMAG-M-3300017651-5</strain>
    </source>
</reference>
<evidence type="ECO:0000313" key="1">
    <source>
        <dbReference type="EMBL" id="QHS92891.1"/>
    </source>
</evidence>
<dbReference type="EMBL" id="MN739193">
    <property type="protein sequence ID" value="QHS92891.1"/>
    <property type="molecule type" value="Genomic_DNA"/>
</dbReference>
<proteinExistence type="predicted"/>
<dbReference type="AlphaFoldDB" id="A0A6C0BMC4"/>